<dbReference type="AlphaFoldDB" id="A0A1I8BIN3"/>
<proteinExistence type="predicted"/>
<accession>A0A1I8BIN3</accession>
<organism evidence="2 3">
    <name type="scientific">Meloidogyne hapla</name>
    <name type="common">Root-knot nematode worm</name>
    <dbReference type="NCBI Taxonomy" id="6305"/>
    <lineage>
        <taxon>Eukaryota</taxon>
        <taxon>Metazoa</taxon>
        <taxon>Ecdysozoa</taxon>
        <taxon>Nematoda</taxon>
        <taxon>Chromadorea</taxon>
        <taxon>Rhabditida</taxon>
        <taxon>Tylenchina</taxon>
        <taxon>Tylenchomorpha</taxon>
        <taxon>Tylenchoidea</taxon>
        <taxon>Meloidogynidae</taxon>
        <taxon>Meloidogyninae</taxon>
        <taxon>Meloidogyne</taxon>
    </lineage>
</organism>
<dbReference type="Proteomes" id="UP000095281">
    <property type="component" value="Unplaced"/>
</dbReference>
<protein>
    <submittedName>
        <fullName evidence="3">Uncharacterized protein</fullName>
    </submittedName>
</protein>
<evidence type="ECO:0000256" key="1">
    <source>
        <dbReference type="SAM" id="SignalP"/>
    </source>
</evidence>
<feature type="signal peptide" evidence="1">
    <location>
        <begin position="1"/>
        <end position="20"/>
    </location>
</feature>
<reference evidence="3" key="1">
    <citation type="submission" date="2016-11" db="UniProtKB">
        <authorList>
            <consortium name="WormBaseParasite"/>
        </authorList>
    </citation>
    <scope>IDENTIFICATION</scope>
</reference>
<dbReference type="WBParaSite" id="MhA1_Contig2494.frz3.gene3">
    <property type="protein sequence ID" value="MhA1_Contig2494.frz3.gene3"/>
    <property type="gene ID" value="MhA1_Contig2494.frz3.gene3"/>
</dbReference>
<sequence length="89" mass="10338">MGILKFVLALFVSSIFLTNAAKNNKNFLPKHKSDGYLITKKEINQIRRTKSYDVYLKDSKSKKLKKSKELKDLIIQHDQKQLSDKIKGK</sequence>
<evidence type="ECO:0000313" key="3">
    <source>
        <dbReference type="WBParaSite" id="MhA1_Contig2494.frz3.gene3"/>
    </source>
</evidence>
<feature type="chain" id="PRO_5009315854" evidence="1">
    <location>
        <begin position="21"/>
        <end position="89"/>
    </location>
</feature>
<keyword evidence="2" id="KW-1185">Reference proteome</keyword>
<name>A0A1I8BIN3_MELHA</name>
<evidence type="ECO:0000313" key="2">
    <source>
        <dbReference type="Proteomes" id="UP000095281"/>
    </source>
</evidence>
<keyword evidence="1" id="KW-0732">Signal</keyword>